<name>A0AA37XHH9_9MICO</name>
<reference evidence="1" key="2">
    <citation type="submission" date="2023-02" db="EMBL/GenBank/DDBJ databases">
        <authorList>
            <person name="Sun Q."/>
            <person name="Mori K."/>
        </authorList>
    </citation>
    <scope>NUCLEOTIDE SEQUENCE</scope>
    <source>
        <strain evidence="1">NBRC 112290</strain>
    </source>
</reference>
<reference evidence="1" key="1">
    <citation type="journal article" date="2014" name="Int. J. Syst. Evol. Microbiol.">
        <title>Complete genome sequence of Corynebacterium casei LMG S-19264T (=DSM 44701T), isolated from a smear-ripened cheese.</title>
        <authorList>
            <consortium name="US DOE Joint Genome Institute (JGI-PGF)"/>
            <person name="Walter F."/>
            <person name="Albersmeier A."/>
            <person name="Kalinowski J."/>
            <person name="Ruckert C."/>
        </authorList>
    </citation>
    <scope>NUCLEOTIDE SEQUENCE</scope>
    <source>
        <strain evidence="1">NBRC 112290</strain>
    </source>
</reference>
<dbReference type="EMBL" id="BSUM01000001">
    <property type="protein sequence ID" value="GMA33186.1"/>
    <property type="molecule type" value="Genomic_DNA"/>
</dbReference>
<evidence type="ECO:0000313" key="1">
    <source>
        <dbReference type="EMBL" id="GMA33186.1"/>
    </source>
</evidence>
<comment type="caution">
    <text evidence="1">The sequence shown here is derived from an EMBL/GenBank/DDBJ whole genome shotgun (WGS) entry which is preliminary data.</text>
</comment>
<gene>
    <name evidence="1" type="ORF">GCM10025875_31780</name>
</gene>
<organism evidence="1 2">
    <name type="scientific">Litorihabitans aurantiacus</name>
    <dbReference type="NCBI Taxonomy" id="1930061"/>
    <lineage>
        <taxon>Bacteria</taxon>
        <taxon>Bacillati</taxon>
        <taxon>Actinomycetota</taxon>
        <taxon>Actinomycetes</taxon>
        <taxon>Micrococcales</taxon>
        <taxon>Beutenbergiaceae</taxon>
        <taxon>Litorihabitans</taxon>
    </lineage>
</organism>
<accession>A0AA37XHH9</accession>
<dbReference type="AlphaFoldDB" id="A0AA37XHH9"/>
<dbReference type="RefSeq" id="WP_284251860.1">
    <property type="nucleotide sequence ID" value="NZ_BSUM01000001.1"/>
</dbReference>
<dbReference type="Proteomes" id="UP001157161">
    <property type="component" value="Unassembled WGS sequence"/>
</dbReference>
<evidence type="ECO:0000313" key="2">
    <source>
        <dbReference type="Proteomes" id="UP001157161"/>
    </source>
</evidence>
<protein>
    <submittedName>
        <fullName evidence="1">Uncharacterized protein</fullName>
    </submittedName>
</protein>
<sequence length="57" mass="5818">MDGDGAGRARGRVTVESAVDDAVAALAALPTSVRLEALSQVQLRIVTGVAQEQARGL</sequence>
<proteinExistence type="predicted"/>
<keyword evidence="2" id="KW-1185">Reference proteome</keyword>